<feature type="transmembrane region" description="Helical" evidence="1">
    <location>
        <begin position="40"/>
        <end position="60"/>
    </location>
</feature>
<feature type="transmembrane region" description="Helical" evidence="1">
    <location>
        <begin position="6"/>
        <end position="28"/>
    </location>
</feature>
<gene>
    <name evidence="4" type="ORF">HF324_23395</name>
    <name evidence="3" type="ORF">HF329_23545</name>
</gene>
<feature type="domain" description="Acyltransferase 3" evidence="2">
    <location>
        <begin position="5"/>
        <end position="322"/>
    </location>
</feature>
<dbReference type="Proteomes" id="UP000503144">
    <property type="component" value="Chromosome"/>
</dbReference>
<feature type="transmembrane region" description="Helical" evidence="1">
    <location>
        <begin position="254"/>
        <end position="274"/>
    </location>
</feature>
<keyword evidence="1" id="KW-0472">Membrane</keyword>
<reference evidence="5" key="1">
    <citation type="submission" date="2020-04" db="EMBL/GenBank/DDBJ databases">
        <authorList>
            <person name="Kittiwongwattana C."/>
        </authorList>
    </citation>
    <scope>NUCLEOTIDE SEQUENCE [LARGE SCALE GENOMIC DNA]</scope>
    <source>
        <strain evidence="4">1303</strain>
        <strain evidence="5">1310</strain>
    </source>
</reference>
<dbReference type="Pfam" id="PF01757">
    <property type="entry name" value="Acyl_transf_3"/>
    <property type="match status" value="1"/>
</dbReference>
<keyword evidence="3" id="KW-0808">Transferase</keyword>
<reference evidence="3" key="2">
    <citation type="submission" date="2020-09" db="EMBL/GenBank/DDBJ databases">
        <authorList>
            <person name="Kittiwongwattana C."/>
        </authorList>
    </citation>
    <scope>NUCLEOTIDE SEQUENCE</scope>
    <source>
        <strain evidence="3">1310</strain>
    </source>
</reference>
<dbReference type="GO" id="GO:0009103">
    <property type="term" value="P:lipopolysaccharide biosynthetic process"/>
    <property type="evidence" value="ECO:0007669"/>
    <property type="project" value="TreeGrafter"/>
</dbReference>
<feature type="transmembrane region" description="Helical" evidence="1">
    <location>
        <begin position="169"/>
        <end position="185"/>
    </location>
</feature>
<dbReference type="PANTHER" id="PTHR23028:SF53">
    <property type="entry name" value="ACYL_TRANSF_3 DOMAIN-CONTAINING PROTEIN"/>
    <property type="match status" value="1"/>
</dbReference>
<dbReference type="Proteomes" id="UP000502421">
    <property type="component" value="Chromosome"/>
</dbReference>
<feature type="transmembrane region" description="Helical" evidence="1">
    <location>
        <begin position="141"/>
        <end position="162"/>
    </location>
</feature>
<dbReference type="KEGG" id="coy:HF329_23545"/>
<organism evidence="3 5">
    <name type="scientific">Chitinophaga oryzae</name>
    <dbReference type="NCBI Taxonomy" id="2725414"/>
    <lineage>
        <taxon>Bacteria</taxon>
        <taxon>Pseudomonadati</taxon>
        <taxon>Bacteroidota</taxon>
        <taxon>Chitinophagia</taxon>
        <taxon>Chitinophagales</taxon>
        <taxon>Chitinophagaceae</taxon>
        <taxon>Chitinophaga</taxon>
    </lineage>
</organism>
<feature type="transmembrane region" description="Helical" evidence="1">
    <location>
        <begin position="231"/>
        <end position="248"/>
    </location>
</feature>
<name>A0AAE7DAA5_9BACT</name>
<dbReference type="PANTHER" id="PTHR23028">
    <property type="entry name" value="ACETYLTRANSFERASE"/>
    <property type="match status" value="1"/>
</dbReference>
<feature type="transmembrane region" description="Helical" evidence="1">
    <location>
        <begin position="205"/>
        <end position="222"/>
    </location>
</feature>
<dbReference type="InterPro" id="IPR002656">
    <property type="entry name" value="Acyl_transf_3_dom"/>
</dbReference>
<dbReference type="GO" id="GO:0016747">
    <property type="term" value="F:acyltransferase activity, transferring groups other than amino-acyl groups"/>
    <property type="evidence" value="ECO:0007669"/>
    <property type="project" value="InterPro"/>
</dbReference>
<keyword evidence="3" id="KW-0012">Acyltransferase</keyword>
<feature type="transmembrane region" description="Helical" evidence="1">
    <location>
        <begin position="80"/>
        <end position="99"/>
    </location>
</feature>
<evidence type="ECO:0000313" key="5">
    <source>
        <dbReference type="Proteomes" id="UP000502421"/>
    </source>
</evidence>
<dbReference type="AlphaFoldDB" id="A0AAE7DAA5"/>
<keyword evidence="1" id="KW-1133">Transmembrane helix</keyword>
<evidence type="ECO:0000313" key="3">
    <source>
        <dbReference type="EMBL" id="QJB34099.1"/>
    </source>
</evidence>
<dbReference type="GO" id="GO:0016020">
    <property type="term" value="C:membrane"/>
    <property type="evidence" value="ECO:0007669"/>
    <property type="project" value="TreeGrafter"/>
</dbReference>
<accession>A0AAE7DAA5</accession>
<keyword evidence="6" id="KW-1185">Reference proteome</keyword>
<dbReference type="RefSeq" id="WP_168807830.1">
    <property type="nucleotide sequence ID" value="NZ_CP051204.2"/>
</dbReference>
<evidence type="ECO:0000313" key="4">
    <source>
        <dbReference type="EMBL" id="QJB40618.1"/>
    </source>
</evidence>
<proteinExistence type="predicted"/>
<keyword evidence="1" id="KW-0812">Transmembrane</keyword>
<evidence type="ECO:0000313" key="6">
    <source>
        <dbReference type="Proteomes" id="UP000503144"/>
    </source>
</evidence>
<protein>
    <submittedName>
        <fullName evidence="3">Acyltransferase</fullName>
    </submittedName>
</protein>
<feature type="transmembrane region" description="Helical" evidence="1">
    <location>
        <begin position="306"/>
        <end position="327"/>
    </location>
</feature>
<feature type="transmembrane region" description="Helical" evidence="1">
    <location>
        <begin position="281"/>
        <end position="300"/>
    </location>
</feature>
<dbReference type="EMBL" id="CP051204">
    <property type="protein sequence ID" value="QJB40618.1"/>
    <property type="molecule type" value="Genomic_DNA"/>
</dbReference>
<evidence type="ECO:0000256" key="1">
    <source>
        <dbReference type="SAM" id="Phobius"/>
    </source>
</evidence>
<dbReference type="InterPro" id="IPR050879">
    <property type="entry name" value="Acyltransferase_3"/>
</dbReference>
<dbReference type="EMBL" id="CP051205">
    <property type="protein sequence ID" value="QJB34099.1"/>
    <property type="molecule type" value="Genomic_DNA"/>
</dbReference>
<evidence type="ECO:0000259" key="2">
    <source>
        <dbReference type="Pfam" id="PF01757"/>
    </source>
</evidence>
<sequence>MHQNNFDFLRFLFAFVVVLGHIVALSAVDSLEFLRPYFDTHLCVTGFFVVSGFLITQSYIRSRDLKKYLIKRANRLLPAYIFVVCITALGLSVISTVPVKEYFTGVGLYKYLVCNLLFMNFLQPCLPGVFLHNILCAVNGALWTIKLEVSFYLLLPVIIYIVDRVKKKYLVFLGIYLLSLFYRDAFEFLYHATGKNLYSILSHQLPGYMTYFIAGVALHYWFNAFLRYKKHMIAVALIVFLIEYYFKIEYLLPIAWSVIVMYFAYSFTGLNGFGRYGDVSYGIYIFHYPIIQIFVAFGAFHRYNPYKISFIIILIVLLVAILSWHLLEKRFLKRTTAKIGLDGLIQPKQAVNGRPTR</sequence>